<comment type="caution">
    <text evidence="1">The sequence shown here is derived from an EMBL/GenBank/DDBJ whole genome shotgun (WGS) entry which is preliminary data.</text>
</comment>
<evidence type="ECO:0000313" key="1">
    <source>
        <dbReference type="EMBL" id="KYD31060.1"/>
    </source>
</evidence>
<sequence length="56" mass="6654">MPYQDILACFLFSLRKNSIIQNGNTDACMADLVLYMEKYTFKICFSILNFRYNKDK</sequence>
<evidence type="ECO:0000313" key="2">
    <source>
        <dbReference type="Proteomes" id="UP000075324"/>
    </source>
</evidence>
<proteinExistence type="predicted"/>
<reference evidence="1 2" key="1">
    <citation type="submission" date="2016-01" db="EMBL/GenBank/DDBJ databases">
        <title>Draft Genome Sequences of Seven Thermophilic Sporeformers Isolated from Foods.</title>
        <authorList>
            <person name="Berendsen E.M."/>
            <person name="Wells-Bennik M.H."/>
            <person name="Krawcyk A.O."/>
            <person name="De Jong A."/>
            <person name="Holsappel S."/>
            <person name="Eijlander R.T."/>
            <person name="Kuipers O.P."/>
        </authorList>
    </citation>
    <scope>NUCLEOTIDE SEQUENCE [LARGE SCALE GENOMIC DNA]</scope>
    <source>
        <strain evidence="1 2">B4110</strain>
    </source>
</reference>
<dbReference type="Proteomes" id="UP000075324">
    <property type="component" value="Unassembled WGS sequence"/>
</dbReference>
<name>A0A150N2Y0_9BACL</name>
<accession>A0A150N2Y0</accession>
<gene>
    <name evidence="1" type="ORF">B4110_3270</name>
</gene>
<dbReference type="EMBL" id="LQYW01000043">
    <property type="protein sequence ID" value="KYD31060.1"/>
    <property type="molecule type" value="Genomic_DNA"/>
</dbReference>
<protein>
    <submittedName>
        <fullName evidence="1">Uncharacterized protein</fullName>
    </submittedName>
</protein>
<dbReference type="AlphaFoldDB" id="A0A150N2Y0"/>
<organism evidence="1 2">
    <name type="scientific">Parageobacillus toebii</name>
    <dbReference type="NCBI Taxonomy" id="153151"/>
    <lineage>
        <taxon>Bacteria</taxon>
        <taxon>Bacillati</taxon>
        <taxon>Bacillota</taxon>
        <taxon>Bacilli</taxon>
        <taxon>Bacillales</taxon>
        <taxon>Anoxybacillaceae</taxon>
        <taxon>Parageobacillus</taxon>
    </lineage>
</organism>